<dbReference type="PIRSF" id="PIRSF000443">
    <property type="entry name" value="Homoser_Ac_trans"/>
    <property type="match status" value="1"/>
</dbReference>
<evidence type="ECO:0000259" key="1">
    <source>
        <dbReference type="Pfam" id="PF00561"/>
    </source>
</evidence>
<dbReference type="PANTHER" id="PTHR32268">
    <property type="entry name" value="HOMOSERINE O-ACETYLTRANSFERASE"/>
    <property type="match status" value="1"/>
</dbReference>
<evidence type="ECO:0000313" key="3">
    <source>
        <dbReference type="Proteomes" id="UP001207742"/>
    </source>
</evidence>
<dbReference type="Pfam" id="PF00561">
    <property type="entry name" value="Abhydrolase_1"/>
    <property type="match status" value="1"/>
</dbReference>
<dbReference type="Gene3D" id="3.40.50.1820">
    <property type="entry name" value="alpha/beta hydrolase"/>
    <property type="match status" value="1"/>
</dbReference>
<dbReference type="RefSeq" id="WP_264733635.1">
    <property type="nucleotide sequence ID" value="NZ_JAPDNR010000001.1"/>
</dbReference>
<gene>
    <name evidence="2" type="ORF">OL497_23180</name>
</gene>
<dbReference type="EMBL" id="JAPDNS010000002">
    <property type="protein sequence ID" value="MCW3486820.1"/>
    <property type="molecule type" value="Genomic_DNA"/>
</dbReference>
<dbReference type="GO" id="GO:0016787">
    <property type="term" value="F:hydrolase activity"/>
    <property type="evidence" value="ECO:0007669"/>
    <property type="project" value="UniProtKB-KW"/>
</dbReference>
<reference evidence="2 3" key="1">
    <citation type="submission" date="2022-10" db="EMBL/GenBank/DDBJ databases">
        <title>Chitinophaga nivalis PC15 sp. nov., isolated from Pyeongchang county, South Korea.</title>
        <authorList>
            <person name="Trinh H.N."/>
        </authorList>
    </citation>
    <scope>NUCLEOTIDE SEQUENCE [LARGE SCALE GENOMIC DNA]</scope>
    <source>
        <strain evidence="2 3">PC14</strain>
    </source>
</reference>
<organism evidence="2 3">
    <name type="scientific">Chitinophaga nivalis</name>
    <dbReference type="NCBI Taxonomy" id="2991709"/>
    <lineage>
        <taxon>Bacteria</taxon>
        <taxon>Pseudomonadati</taxon>
        <taxon>Bacteroidota</taxon>
        <taxon>Chitinophagia</taxon>
        <taxon>Chitinophagales</taxon>
        <taxon>Chitinophagaceae</taxon>
        <taxon>Chitinophaga</taxon>
    </lineage>
</organism>
<name>A0ABT3ISW9_9BACT</name>
<feature type="domain" description="AB hydrolase-1" evidence="1">
    <location>
        <begin position="84"/>
        <end position="362"/>
    </location>
</feature>
<evidence type="ECO:0000313" key="2">
    <source>
        <dbReference type="EMBL" id="MCW3486820.1"/>
    </source>
</evidence>
<comment type="caution">
    <text evidence="2">The sequence shown here is derived from an EMBL/GenBank/DDBJ whole genome shotgun (WGS) entry which is preliminary data.</text>
</comment>
<dbReference type="NCBIfam" id="NF005757">
    <property type="entry name" value="PRK07581.1"/>
    <property type="match status" value="1"/>
</dbReference>
<keyword evidence="2" id="KW-0378">Hydrolase</keyword>
<dbReference type="PANTHER" id="PTHR32268:SF15">
    <property type="entry name" value="HOMOSERINE ACETYLTRANSFERASE FAMILY PROTEIN (AFU_ORTHOLOGUE AFUA_1G15350)"/>
    <property type="match status" value="1"/>
</dbReference>
<dbReference type="Proteomes" id="UP001207742">
    <property type="component" value="Unassembled WGS sequence"/>
</dbReference>
<proteinExistence type="predicted"/>
<sequence>MNFIVKARWMLLVACLGYDQSGSAVNKAAMEQEQAGRRSVASQTADTLSLFRVNNFRLQQGTVLPQVTLVYKTIGKLSPQKDNVILIPSWFAGTHRDSEQFLTGSNRALDPDKYFIIFTNMLGNGVSSSPSNTPPPFHGPDFPAVTLTDNVTLQAKMLQEVWGINKIKLLVGWSMGGMQSYQWAALYPEQVAAMVVFCAAARTGHYNQVFLHALESAIRLDPVFNNGHYQKTPVGGLKTFSAIYAGWGFSEPFYRKELFRQFKATTALQFIQTFWEPNFASYDANDVLSMMDTWKNGDISANEKYQHDLKQALQAIRAKTIIAPDRYDRYFPPADSENEVKFLRDGRLKIMESEWGHMTMFNREDIPAFDAPIRQLLEGK</sequence>
<keyword evidence="3" id="KW-1185">Reference proteome</keyword>
<dbReference type="InterPro" id="IPR000073">
    <property type="entry name" value="AB_hydrolase_1"/>
</dbReference>
<dbReference type="InterPro" id="IPR008220">
    <property type="entry name" value="HAT_MetX-like"/>
</dbReference>
<dbReference type="SUPFAM" id="SSF53474">
    <property type="entry name" value="alpha/beta-Hydrolases"/>
    <property type="match status" value="1"/>
</dbReference>
<protein>
    <submittedName>
        <fullName evidence="2">Alpha/beta fold hydrolase</fullName>
    </submittedName>
</protein>
<accession>A0ABT3ISW9</accession>
<dbReference type="InterPro" id="IPR029058">
    <property type="entry name" value="AB_hydrolase_fold"/>
</dbReference>